<feature type="transmembrane region" description="Helical" evidence="5">
    <location>
        <begin position="365"/>
        <end position="389"/>
    </location>
</feature>
<feature type="transmembrane region" description="Helical" evidence="5">
    <location>
        <begin position="134"/>
        <end position="156"/>
    </location>
</feature>
<dbReference type="Proteomes" id="UP000241848">
    <property type="component" value="Unassembled WGS sequence"/>
</dbReference>
<evidence type="ECO:0000313" key="6">
    <source>
        <dbReference type="EMBL" id="PSR23501.1"/>
    </source>
</evidence>
<evidence type="ECO:0000256" key="5">
    <source>
        <dbReference type="SAM" id="Phobius"/>
    </source>
</evidence>
<dbReference type="InterPro" id="IPR053153">
    <property type="entry name" value="APC_K+_Transporter"/>
</dbReference>
<feature type="transmembrane region" description="Helical" evidence="5">
    <location>
        <begin position="104"/>
        <end position="128"/>
    </location>
</feature>
<feature type="transmembrane region" description="Helical" evidence="5">
    <location>
        <begin position="248"/>
        <end position="271"/>
    </location>
</feature>
<organism evidence="6 7">
    <name type="scientific">Sulfobacillus acidophilus</name>
    <dbReference type="NCBI Taxonomy" id="53633"/>
    <lineage>
        <taxon>Bacteria</taxon>
        <taxon>Bacillati</taxon>
        <taxon>Bacillota</taxon>
        <taxon>Clostridia</taxon>
        <taxon>Eubacteriales</taxon>
        <taxon>Clostridiales Family XVII. Incertae Sedis</taxon>
        <taxon>Sulfobacillus</taxon>
    </lineage>
</organism>
<feature type="transmembrane region" description="Helical" evidence="5">
    <location>
        <begin position="39"/>
        <end position="58"/>
    </location>
</feature>
<feature type="transmembrane region" description="Helical" evidence="5">
    <location>
        <begin position="291"/>
        <end position="319"/>
    </location>
</feature>
<evidence type="ECO:0000256" key="4">
    <source>
        <dbReference type="ARBA" id="ARBA00023136"/>
    </source>
</evidence>
<dbReference type="EMBL" id="PXYV01000005">
    <property type="protein sequence ID" value="PSR23501.1"/>
    <property type="molecule type" value="Genomic_DNA"/>
</dbReference>
<dbReference type="Pfam" id="PF13520">
    <property type="entry name" value="AA_permease_2"/>
    <property type="match status" value="1"/>
</dbReference>
<name>A0A2T2WMN7_9FIRM</name>
<protein>
    <submittedName>
        <fullName evidence="6">Amino acid permease</fullName>
    </submittedName>
</protein>
<feature type="transmembrane region" description="Helical" evidence="5">
    <location>
        <begin position="426"/>
        <end position="444"/>
    </location>
</feature>
<feature type="transmembrane region" description="Helical" evidence="5">
    <location>
        <begin position="340"/>
        <end position="359"/>
    </location>
</feature>
<evidence type="ECO:0000256" key="1">
    <source>
        <dbReference type="ARBA" id="ARBA00004141"/>
    </source>
</evidence>
<proteinExistence type="predicted"/>
<keyword evidence="4 5" id="KW-0472">Membrane</keyword>
<sequence length="616" mass="66069">MDIWRLLVGRPLRSKDAETEEIGTSEGLAALSLDALTSVAYGPEAIVLVLIAVGAVGLRYLLPISLAITGLLAILVLSYSQVIDAYPRGGGAYAVSKENLGARASLLAGAALTVDYTLTVAISISAGIQALTSAFPSLLGATLPLCLLLLAIITFLNLRGVGESARAFLLPTFLFIVGLLAVLLVGLVHPAVTKPSPIAAAAAPHVSIFFLMKAFAAGLTALTGVEAIANGVPLFRQPRQLRAKRTEWLLGAILACMLLGIALLTVRFGALPTNSQSLLSRVMTDAVGRNWAYYFVSLTIMVVLGLAANTSFGGLPVLFSLLAHDGYAPRSFAVRGDRLVFERGIFFLAIAAAALLVAVNGNTQALIPMYAIGVFTGFTLSQAGMVFHWRKVRPPGWKVRAVLNSAGAIATGISTILFVTTKFTEGAWVVVLAVPILIIGFLQVHRYYKRVGVDLKIGQIPAALTPRPRPIVVVPITPNLTELTRRALDHALSLSDQVLAVVVVFEGDDSDQEMATFRSSWAQWNPPVRLVELKSQYHSVVRPLLRFIQTVDRRSKQRVLVLIPEIVPDTWGQELLHNRMGQAIGAALRHRTDVMIGTVPMHLTEPTDDTTKSPTP</sequence>
<keyword evidence="2 5" id="KW-0812">Transmembrane</keyword>
<evidence type="ECO:0000313" key="7">
    <source>
        <dbReference type="Proteomes" id="UP000241848"/>
    </source>
</evidence>
<dbReference type="PANTHER" id="PTHR47704">
    <property type="entry name" value="POTASSIUM TRANSPORTER KIMA"/>
    <property type="match status" value="1"/>
</dbReference>
<feature type="transmembrane region" description="Helical" evidence="5">
    <location>
        <begin position="208"/>
        <end position="228"/>
    </location>
</feature>
<evidence type="ECO:0000256" key="3">
    <source>
        <dbReference type="ARBA" id="ARBA00022989"/>
    </source>
</evidence>
<feature type="transmembrane region" description="Helical" evidence="5">
    <location>
        <begin position="168"/>
        <end position="188"/>
    </location>
</feature>
<feature type="transmembrane region" description="Helical" evidence="5">
    <location>
        <begin position="401"/>
        <end position="420"/>
    </location>
</feature>
<dbReference type="InterPro" id="IPR002293">
    <property type="entry name" value="AA/rel_permease1"/>
</dbReference>
<accession>A0A2T2WMN7</accession>
<reference evidence="6 7" key="1">
    <citation type="journal article" date="2014" name="BMC Genomics">
        <title>Comparison of environmental and isolate Sulfobacillus genomes reveals diverse carbon, sulfur, nitrogen, and hydrogen metabolisms.</title>
        <authorList>
            <person name="Justice N.B."/>
            <person name="Norman A."/>
            <person name="Brown C.T."/>
            <person name="Singh A."/>
            <person name="Thomas B.C."/>
            <person name="Banfield J.F."/>
        </authorList>
    </citation>
    <scope>NUCLEOTIDE SEQUENCE [LARGE SCALE GENOMIC DNA]</scope>
    <source>
        <strain evidence="6">AMDSBA3</strain>
    </source>
</reference>
<keyword evidence="3 5" id="KW-1133">Transmembrane helix</keyword>
<feature type="transmembrane region" description="Helical" evidence="5">
    <location>
        <begin position="64"/>
        <end position="83"/>
    </location>
</feature>
<dbReference type="GO" id="GO:0022857">
    <property type="term" value="F:transmembrane transporter activity"/>
    <property type="evidence" value="ECO:0007669"/>
    <property type="project" value="InterPro"/>
</dbReference>
<gene>
    <name evidence="6" type="ORF">C7B45_02890</name>
</gene>
<comment type="caution">
    <text evidence="6">The sequence shown here is derived from an EMBL/GenBank/DDBJ whole genome shotgun (WGS) entry which is preliminary data.</text>
</comment>
<dbReference type="PANTHER" id="PTHR47704:SF1">
    <property type="entry name" value="POTASSIUM TRANSPORTER KIMA"/>
    <property type="match status" value="1"/>
</dbReference>
<comment type="subcellular location">
    <subcellularLocation>
        <location evidence="1">Membrane</location>
        <topology evidence="1">Multi-pass membrane protein</topology>
    </subcellularLocation>
</comment>
<dbReference type="AlphaFoldDB" id="A0A2T2WMN7"/>
<evidence type="ECO:0000256" key="2">
    <source>
        <dbReference type="ARBA" id="ARBA00022692"/>
    </source>
</evidence>
<dbReference type="GO" id="GO:0016020">
    <property type="term" value="C:membrane"/>
    <property type="evidence" value="ECO:0007669"/>
    <property type="project" value="UniProtKB-SubCell"/>
</dbReference>
<dbReference type="Gene3D" id="1.20.1740.10">
    <property type="entry name" value="Amino acid/polyamine transporter I"/>
    <property type="match status" value="1"/>
</dbReference>